<reference evidence="2 3" key="1">
    <citation type="submission" date="2016-07" db="EMBL/GenBank/DDBJ databases">
        <title>Pervasive Adenine N6-methylation of Active Genes in Fungi.</title>
        <authorList>
            <consortium name="DOE Joint Genome Institute"/>
            <person name="Mondo S.J."/>
            <person name="Dannebaum R.O."/>
            <person name="Kuo R.C."/>
            <person name="Labutti K."/>
            <person name="Haridas S."/>
            <person name="Kuo A."/>
            <person name="Salamov A."/>
            <person name="Ahrendt S.R."/>
            <person name="Lipzen A."/>
            <person name="Sullivan W."/>
            <person name="Andreopoulos W.B."/>
            <person name="Clum A."/>
            <person name="Lindquist E."/>
            <person name="Daum C."/>
            <person name="Ramamoorthy G.K."/>
            <person name="Gryganskyi A."/>
            <person name="Culley D."/>
            <person name="Magnuson J.K."/>
            <person name="James T.Y."/>
            <person name="O'Malley M.A."/>
            <person name="Stajich J.E."/>
            <person name="Spatafora J.W."/>
            <person name="Visel A."/>
            <person name="Grigoriev I.V."/>
        </authorList>
    </citation>
    <scope>NUCLEOTIDE SEQUENCE [LARGE SCALE GENOMIC DNA]</scope>
    <source>
        <strain evidence="2 3">CBS 115471</strain>
    </source>
</reference>
<organism evidence="2 3">
    <name type="scientific">Clohesyomyces aquaticus</name>
    <dbReference type="NCBI Taxonomy" id="1231657"/>
    <lineage>
        <taxon>Eukaryota</taxon>
        <taxon>Fungi</taxon>
        <taxon>Dikarya</taxon>
        <taxon>Ascomycota</taxon>
        <taxon>Pezizomycotina</taxon>
        <taxon>Dothideomycetes</taxon>
        <taxon>Pleosporomycetidae</taxon>
        <taxon>Pleosporales</taxon>
        <taxon>Lindgomycetaceae</taxon>
        <taxon>Clohesyomyces</taxon>
    </lineage>
</organism>
<feature type="region of interest" description="Disordered" evidence="1">
    <location>
        <begin position="95"/>
        <end position="145"/>
    </location>
</feature>
<feature type="compositionally biased region" description="Polar residues" evidence="1">
    <location>
        <begin position="221"/>
        <end position="230"/>
    </location>
</feature>
<dbReference type="AlphaFoldDB" id="A0A1Y2AAT1"/>
<evidence type="ECO:0000313" key="3">
    <source>
        <dbReference type="Proteomes" id="UP000193144"/>
    </source>
</evidence>
<feature type="region of interest" description="Disordered" evidence="1">
    <location>
        <begin position="540"/>
        <end position="562"/>
    </location>
</feature>
<evidence type="ECO:0000256" key="1">
    <source>
        <dbReference type="SAM" id="MobiDB-lite"/>
    </source>
</evidence>
<sequence>MAPRELQGQHSKKIIHRRASLLGMDEQQQELVRRYPRPSQEPFPVRLPAHPENPELDQALYQMPGYRYPHTLSFMGEFTPEDEAYIIEEFEKRKNDPGWAPAAPDRFRARRSQSPSPEQEAQENGNEDDDMVEEEGDQSQDTGDHSGWLSWAKDLLAMRLQWIFARWGYKLVKDHHLPATAKQLQLPAVVDRNILRESNAVSNAHVILGRLDEGESEDGTQTELSLATRNEQSHVEGNEQENDQQTKVPHPPGSNIQRNKQRHSVKQYQRNGGGPKSFVTGLALQDNRDASDSETVATSDSSLVKEHLSKNPSPQTSVGTVFGPGAFVTISGATPHDVFPGTETVDDGLFNPDVVFPGSRPEFEGITRDVDRVRNIFEYPSTTRPGEYSTAIPGATPPGSPLPSSLINARRRDAIPTSASSRPGYRTREPNDTIFRRGSAGVDPRGAFARSLPARPTPQVNHSYSHSDPGIEPRQSKDEEFDMMQDSDDEAAKVKPRLKGQTDHGRYSIKPQVVSGSFGSFEDVKPSRFDERKYRRLQTVREEAPEHGEEEEEIAELHKDKV</sequence>
<dbReference type="EMBL" id="MCFA01000002">
    <property type="protein sequence ID" value="ORY19621.1"/>
    <property type="molecule type" value="Genomic_DNA"/>
</dbReference>
<dbReference type="OrthoDB" id="3795282at2759"/>
<proteinExistence type="predicted"/>
<name>A0A1Y2AAT1_9PLEO</name>
<feature type="compositionally biased region" description="Acidic residues" evidence="1">
    <location>
        <begin position="125"/>
        <end position="138"/>
    </location>
</feature>
<feature type="compositionally biased region" description="Basic and acidic residues" evidence="1">
    <location>
        <begin position="426"/>
        <end position="435"/>
    </location>
</feature>
<accession>A0A1Y2AAT1</accession>
<feature type="compositionally biased region" description="Basic and acidic residues" evidence="1">
    <location>
        <begin position="469"/>
        <end position="478"/>
    </location>
</feature>
<feature type="region of interest" description="Disordered" evidence="1">
    <location>
        <begin position="212"/>
        <end position="317"/>
    </location>
</feature>
<comment type="caution">
    <text evidence="2">The sequence shown here is derived from an EMBL/GenBank/DDBJ whole genome shotgun (WGS) entry which is preliminary data.</text>
</comment>
<feature type="region of interest" description="Disordered" evidence="1">
    <location>
        <begin position="416"/>
        <end position="511"/>
    </location>
</feature>
<feature type="compositionally biased region" description="Polar residues" evidence="1">
    <location>
        <begin position="112"/>
        <end position="124"/>
    </location>
</feature>
<protein>
    <submittedName>
        <fullName evidence="2">Uncharacterized protein</fullName>
    </submittedName>
</protein>
<dbReference type="Proteomes" id="UP000193144">
    <property type="component" value="Unassembled WGS sequence"/>
</dbReference>
<feature type="compositionally biased region" description="Polar residues" evidence="1">
    <location>
        <begin position="293"/>
        <end position="302"/>
    </location>
</feature>
<evidence type="ECO:0000313" key="2">
    <source>
        <dbReference type="EMBL" id="ORY19621.1"/>
    </source>
</evidence>
<keyword evidence="3" id="KW-1185">Reference proteome</keyword>
<feature type="compositionally biased region" description="Acidic residues" evidence="1">
    <location>
        <begin position="479"/>
        <end position="489"/>
    </location>
</feature>
<gene>
    <name evidence="2" type="ORF">BCR34DRAFT_595553</name>
</gene>